<dbReference type="Pfam" id="PF00144">
    <property type="entry name" value="Beta-lactamase"/>
    <property type="match status" value="1"/>
</dbReference>
<accession>A0A2A4GE89</accession>
<dbReference type="PANTHER" id="PTHR46825">
    <property type="entry name" value="D-ALANYL-D-ALANINE-CARBOXYPEPTIDASE/ENDOPEPTIDASE AMPH"/>
    <property type="match status" value="1"/>
</dbReference>
<proteinExistence type="predicted"/>
<dbReference type="Proteomes" id="UP000219559">
    <property type="component" value="Unassembled WGS sequence"/>
</dbReference>
<gene>
    <name evidence="5" type="ORF">B7P33_03195</name>
</gene>
<dbReference type="SUPFAM" id="SSF56601">
    <property type="entry name" value="beta-lactamase/transpeptidase-like"/>
    <property type="match status" value="1"/>
</dbReference>
<evidence type="ECO:0000256" key="3">
    <source>
        <dbReference type="SAM" id="SignalP"/>
    </source>
</evidence>
<dbReference type="EMBL" id="NBWU01000001">
    <property type="protein sequence ID" value="PCE66318.1"/>
    <property type="molecule type" value="Genomic_DNA"/>
</dbReference>
<evidence type="ECO:0000256" key="1">
    <source>
        <dbReference type="ARBA" id="ARBA00004370"/>
    </source>
</evidence>
<dbReference type="RefSeq" id="WP_097441840.1">
    <property type="nucleotide sequence ID" value="NZ_NBWU01000001.1"/>
</dbReference>
<feature type="domain" description="Beta-lactamase-related" evidence="4">
    <location>
        <begin position="53"/>
        <end position="345"/>
    </location>
</feature>
<evidence type="ECO:0000256" key="2">
    <source>
        <dbReference type="ARBA" id="ARBA00023136"/>
    </source>
</evidence>
<evidence type="ECO:0000313" key="5">
    <source>
        <dbReference type="EMBL" id="PCE66318.1"/>
    </source>
</evidence>
<dbReference type="PANTHER" id="PTHR46825:SF11">
    <property type="entry name" value="PENICILLIN-BINDING PROTEIN 4"/>
    <property type="match status" value="1"/>
</dbReference>
<dbReference type="GO" id="GO:0016787">
    <property type="term" value="F:hydrolase activity"/>
    <property type="evidence" value="ECO:0007669"/>
    <property type="project" value="UniProtKB-KW"/>
</dbReference>
<protein>
    <submittedName>
        <fullName evidence="5">Serine hydrolase</fullName>
    </submittedName>
</protein>
<keyword evidence="6" id="KW-1185">Reference proteome</keyword>
<dbReference type="GO" id="GO:0016020">
    <property type="term" value="C:membrane"/>
    <property type="evidence" value="ECO:0007669"/>
    <property type="project" value="UniProtKB-SubCell"/>
</dbReference>
<name>A0A2A4GE89_9FLAO</name>
<sequence length="361" mass="39310">MKTVINTPALLLLALMVLLFGSCSSDDGTMEPGPKTGYVSAEAYLNEIGFRGSVLIQKEGTDILRKGFGMANAAQGIANEPELIYRIGSVTKSFTAAAIIHLMREGKIQNLDQTLDEFDTDFPFGDQISLKHLLTHNSGIPDYVGAARAYIDQQVDLDKDAIYELIAETTAEDGLQFTPGEYFSYSNANYFLLGLLIEELSGTTYPAYLQEKVYTPLAMENTAKGPDGISGNQRAQGYFEGQKVGAYPMHLAFSAGELESTLTDLEKWGHAMLGDYFSPAEKALVFAASSEQTGVNTAGAGWFSLPIQNQLVYHHGGDIDGFTSLLLLAPKHNGLIILLSNAQDQGEQRMQIMETLMANEF</sequence>
<comment type="caution">
    <text evidence="5">The sequence shown here is derived from an EMBL/GenBank/DDBJ whole genome shotgun (WGS) entry which is preliminary data.</text>
</comment>
<organism evidence="5 6">
    <name type="scientific">Sediminicola luteus</name>
    <dbReference type="NCBI Taxonomy" id="319238"/>
    <lineage>
        <taxon>Bacteria</taxon>
        <taxon>Pseudomonadati</taxon>
        <taxon>Bacteroidota</taxon>
        <taxon>Flavobacteriia</taxon>
        <taxon>Flavobacteriales</taxon>
        <taxon>Flavobacteriaceae</taxon>
        <taxon>Sediminicola</taxon>
    </lineage>
</organism>
<comment type="subcellular location">
    <subcellularLocation>
        <location evidence="1">Membrane</location>
    </subcellularLocation>
</comment>
<dbReference type="InterPro" id="IPR001466">
    <property type="entry name" value="Beta-lactam-related"/>
</dbReference>
<dbReference type="AlphaFoldDB" id="A0A2A4GE89"/>
<keyword evidence="2" id="KW-0472">Membrane</keyword>
<dbReference type="InterPro" id="IPR050491">
    <property type="entry name" value="AmpC-like"/>
</dbReference>
<evidence type="ECO:0000313" key="6">
    <source>
        <dbReference type="Proteomes" id="UP000219559"/>
    </source>
</evidence>
<dbReference type="Gene3D" id="3.40.710.10">
    <property type="entry name" value="DD-peptidase/beta-lactamase superfamily"/>
    <property type="match status" value="1"/>
</dbReference>
<dbReference type="InterPro" id="IPR012338">
    <property type="entry name" value="Beta-lactam/transpept-like"/>
</dbReference>
<keyword evidence="5" id="KW-0378">Hydrolase</keyword>
<feature type="chain" id="PRO_5012675211" evidence="3">
    <location>
        <begin position="26"/>
        <end position="361"/>
    </location>
</feature>
<dbReference type="OrthoDB" id="9793489at2"/>
<keyword evidence="3" id="KW-0732">Signal</keyword>
<feature type="signal peptide" evidence="3">
    <location>
        <begin position="1"/>
        <end position="25"/>
    </location>
</feature>
<reference evidence="5 6" key="1">
    <citation type="submission" date="2017-04" db="EMBL/GenBank/DDBJ databases">
        <title>A new member of the family Flavobacteriaceae isolated from ascidians.</title>
        <authorList>
            <person name="Chen L."/>
        </authorList>
    </citation>
    <scope>NUCLEOTIDE SEQUENCE [LARGE SCALE GENOMIC DNA]</scope>
    <source>
        <strain evidence="5 6">HQA918</strain>
    </source>
</reference>
<dbReference type="PROSITE" id="PS51257">
    <property type="entry name" value="PROKAR_LIPOPROTEIN"/>
    <property type="match status" value="1"/>
</dbReference>
<evidence type="ECO:0000259" key="4">
    <source>
        <dbReference type="Pfam" id="PF00144"/>
    </source>
</evidence>